<dbReference type="GO" id="GO:0003677">
    <property type="term" value="F:DNA binding"/>
    <property type="evidence" value="ECO:0007669"/>
    <property type="project" value="UniProtKB-KW"/>
</dbReference>
<reference evidence="10" key="1">
    <citation type="journal article" date="2017" name="Genome Biol.">
        <title>Comparative genomics reveals high biological diversity and specific adaptations in the industrially and medically important fungal genus Aspergillus.</title>
        <authorList>
            <person name="de Vries R.P."/>
            <person name="Riley R."/>
            <person name="Wiebenga A."/>
            <person name="Aguilar-Osorio G."/>
            <person name="Amillis S."/>
            <person name="Uchima C.A."/>
            <person name="Anderluh G."/>
            <person name="Asadollahi M."/>
            <person name="Askin M."/>
            <person name="Barry K."/>
            <person name="Battaglia E."/>
            <person name="Bayram O."/>
            <person name="Benocci T."/>
            <person name="Braus-Stromeyer S.A."/>
            <person name="Caldana C."/>
            <person name="Canovas D."/>
            <person name="Cerqueira G.C."/>
            <person name="Chen F."/>
            <person name="Chen W."/>
            <person name="Choi C."/>
            <person name="Clum A."/>
            <person name="Dos Santos R.A."/>
            <person name="Damasio A.R."/>
            <person name="Diallinas G."/>
            <person name="Emri T."/>
            <person name="Fekete E."/>
            <person name="Flipphi M."/>
            <person name="Freyberg S."/>
            <person name="Gallo A."/>
            <person name="Gournas C."/>
            <person name="Habgood R."/>
            <person name="Hainaut M."/>
            <person name="Harispe M.L."/>
            <person name="Henrissat B."/>
            <person name="Hilden K.S."/>
            <person name="Hope R."/>
            <person name="Hossain A."/>
            <person name="Karabika E."/>
            <person name="Karaffa L."/>
            <person name="Karanyi Z."/>
            <person name="Krasevec N."/>
            <person name="Kuo A."/>
            <person name="Kusch H."/>
            <person name="LaButti K."/>
            <person name="Lagendijk E.L."/>
            <person name="Lapidus A."/>
            <person name="Levasseur A."/>
            <person name="Lindquist E."/>
            <person name="Lipzen A."/>
            <person name="Logrieco A.F."/>
            <person name="MacCabe A."/>
            <person name="Maekelae M.R."/>
            <person name="Malavazi I."/>
            <person name="Melin P."/>
            <person name="Meyer V."/>
            <person name="Mielnichuk N."/>
            <person name="Miskei M."/>
            <person name="Molnar A.P."/>
            <person name="Mule G."/>
            <person name="Ngan C.Y."/>
            <person name="Orejas M."/>
            <person name="Orosz E."/>
            <person name="Ouedraogo J.P."/>
            <person name="Overkamp K.M."/>
            <person name="Park H.-S."/>
            <person name="Perrone G."/>
            <person name="Piumi F."/>
            <person name="Punt P.J."/>
            <person name="Ram A.F."/>
            <person name="Ramon A."/>
            <person name="Rauscher S."/>
            <person name="Record E."/>
            <person name="Riano-Pachon D.M."/>
            <person name="Robert V."/>
            <person name="Roehrig J."/>
            <person name="Ruller R."/>
            <person name="Salamov A."/>
            <person name="Salih N.S."/>
            <person name="Samson R.A."/>
            <person name="Sandor E."/>
            <person name="Sanguinetti M."/>
            <person name="Schuetze T."/>
            <person name="Sepcic K."/>
            <person name="Shelest E."/>
            <person name="Sherlock G."/>
            <person name="Sophianopoulou V."/>
            <person name="Squina F.M."/>
            <person name="Sun H."/>
            <person name="Susca A."/>
            <person name="Todd R.B."/>
            <person name="Tsang A."/>
            <person name="Unkles S.E."/>
            <person name="van de Wiele N."/>
            <person name="van Rossen-Uffink D."/>
            <person name="Oliveira J.V."/>
            <person name="Vesth T.C."/>
            <person name="Visser J."/>
            <person name="Yu J.-H."/>
            <person name="Zhou M."/>
            <person name="Andersen M.R."/>
            <person name="Archer D.B."/>
            <person name="Baker S.E."/>
            <person name="Benoit I."/>
            <person name="Brakhage A.A."/>
            <person name="Braus G.H."/>
            <person name="Fischer R."/>
            <person name="Frisvad J.C."/>
            <person name="Goldman G.H."/>
            <person name="Houbraken J."/>
            <person name="Oakley B."/>
            <person name="Pocsi I."/>
            <person name="Scazzocchio C."/>
            <person name="Seiboth B."/>
            <person name="vanKuyk P.A."/>
            <person name="Wortman J."/>
            <person name="Dyer P.S."/>
            <person name="Grigoriev I.V."/>
        </authorList>
    </citation>
    <scope>NUCLEOTIDE SEQUENCE [LARGE SCALE GENOMIC DNA]</scope>
    <source>
        <strain evidence="10">CBS 516.65</strain>
    </source>
</reference>
<name>A0A1L9VE11_ASPGL</name>
<keyword evidence="2" id="KW-0479">Metal-binding</keyword>
<sequence>MADNDPSQYSAFQSLSQSQSQPTETDHDAAASPAATIANGSGEGSSNYVPRPKRIACVVCRRRKLKCDGKKPSCGTCSRLGHACAYDEARKKSGPKRGYVKQLEARLAQVEILLNGQEPTALPASQTQPQPQETAFDGSMPNSTLSPDFLSIPAIPDEAEICIAPGDIATQPQPGRGYLPEPGFNMTGKSTWDMISLGLEEPLPDQNVIDELHRIYFEKVHPSIPVVHRPRYLAASNLTPSLRPPVYLQYIMWCHAASISDKYFHLHGHFYQRARKYAELEEMRGLGENIISLAYCQSWLLIATYESKMLYFPRAWLSTGRCARMALMMGLNRLDGAGLNVKQSLPPPKDWTEREERRRVFWLIFCCDRYASIGTSWPMAIDERDIMTNLPATEESFIKSKPQRALRLADALTGEGNATLSPLASVVLLAALFGRNLTHLHRPDPQDNDYDLNGEFWKRHRSYDNLLLSIALQLPSHLRLPTGMDDPNIIFSNMCIHTSTICLHQAAIFKAEKNKMPSQMIIESKRRCIVAADQIANIMKLISHMDLTIMNPFLSFCVYVAARIFVQYLKSRPDDSMVQSSLQFVMSALRALKSKHPLTETFLVQLDIDTEGRAFQGVQTPPNRDGHGNHCVPGVELCAPEVTECPAFLGLPDSHSGDAPENPPQSRASDPSLNNNSIPNQHNRGGTQPNLNTAFIRPSHNFNPGIDTTGASGAIIDMDTAPNLMVDESNTPPNHQSPSTLNSMSRTEDFTPQKPSPSNTHHPTQPLNPLDMPLSAGGGTDPSQFGDPSSLARQLNQDTAPFYSTGPGTSFSIPSPSAWDFPNLQAGVPSPGNITSRPTDSYAEAQFAQFILDTTWRG</sequence>
<feature type="region of interest" description="Disordered" evidence="7">
    <location>
        <begin position="649"/>
        <end position="791"/>
    </location>
</feature>
<dbReference type="EMBL" id="KV878903">
    <property type="protein sequence ID" value="OJJ82149.1"/>
    <property type="molecule type" value="Genomic_DNA"/>
</dbReference>
<organism evidence="9 10">
    <name type="scientific">Aspergillus glaucus CBS 516.65</name>
    <dbReference type="NCBI Taxonomy" id="1160497"/>
    <lineage>
        <taxon>Eukaryota</taxon>
        <taxon>Fungi</taxon>
        <taxon>Dikarya</taxon>
        <taxon>Ascomycota</taxon>
        <taxon>Pezizomycotina</taxon>
        <taxon>Eurotiomycetes</taxon>
        <taxon>Eurotiomycetidae</taxon>
        <taxon>Eurotiales</taxon>
        <taxon>Aspergillaceae</taxon>
        <taxon>Aspergillus</taxon>
        <taxon>Aspergillus subgen. Aspergillus</taxon>
    </lineage>
</organism>
<evidence type="ECO:0000313" key="9">
    <source>
        <dbReference type="EMBL" id="OJJ82149.1"/>
    </source>
</evidence>
<dbReference type="InterPro" id="IPR050815">
    <property type="entry name" value="TF_fung"/>
</dbReference>
<dbReference type="SMART" id="SM00906">
    <property type="entry name" value="Fungal_trans"/>
    <property type="match status" value="1"/>
</dbReference>
<dbReference type="GO" id="GO:0006351">
    <property type="term" value="P:DNA-templated transcription"/>
    <property type="evidence" value="ECO:0007669"/>
    <property type="project" value="InterPro"/>
</dbReference>
<dbReference type="RefSeq" id="XP_022398847.1">
    <property type="nucleotide sequence ID" value="XM_022544820.1"/>
</dbReference>
<evidence type="ECO:0000256" key="3">
    <source>
        <dbReference type="ARBA" id="ARBA00023015"/>
    </source>
</evidence>
<feature type="region of interest" description="Disordered" evidence="7">
    <location>
        <begin position="1"/>
        <end position="47"/>
    </location>
</feature>
<keyword evidence="10" id="KW-1185">Reference proteome</keyword>
<dbReference type="GO" id="GO:0008270">
    <property type="term" value="F:zinc ion binding"/>
    <property type="evidence" value="ECO:0007669"/>
    <property type="project" value="InterPro"/>
</dbReference>
<accession>A0A1L9VE11</accession>
<dbReference type="AlphaFoldDB" id="A0A1L9VE11"/>
<proteinExistence type="predicted"/>
<evidence type="ECO:0000313" key="10">
    <source>
        <dbReference type="Proteomes" id="UP000184300"/>
    </source>
</evidence>
<evidence type="ECO:0000256" key="2">
    <source>
        <dbReference type="ARBA" id="ARBA00022723"/>
    </source>
</evidence>
<dbReference type="InterPro" id="IPR007219">
    <property type="entry name" value="XnlR_reg_dom"/>
</dbReference>
<dbReference type="PROSITE" id="PS50048">
    <property type="entry name" value="ZN2_CY6_FUNGAL_2"/>
    <property type="match status" value="1"/>
</dbReference>
<dbReference type="OrthoDB" id="5600212at2759"/>
<feature type="region of interest" description="Disordered" evidence="7">
    <location>
        <begin position="121"/>
        <end position="142"/>
    </location>
</feature>
<dbReference type="Pfam" id="PF04082">
    <property type="entry name" value="Fungal_trans"/>
    <property type="match status" value="1"/>
</dbReference>
<dbReference type="CDD" id="cd12148">
    <property type="entry name" value="fungal_TF_MHR"/>
    <property type="match status" value="1"/>
</dbReference>
<keyword evidence="5" id="KW-0804">Transcription</keyword>
<dbReference type="PANTHER" id="PTHR47338">
    <property type="entry name" value="ZN(II)2CYS6 TRANSCRIPTION FACTOR (EUROFUNG)-RELATED"/>
    <property type="match status" value="1"/>
</dbReference>
<feature type="compositionally biased region" description="Low complexity" evidence="7">
    <location>
        <begin position="7"/>
        <end position="21"/>
    </location>
</feature>
<feature type="compositionally biased region" description="Polar residues" evidence="7">
    <location>
        <begin position="664"/>
        <end position="693"/>
    </location>
</feature>
<keyword evidence="6" id="KW-0539">Nucleus</keyword>
<dbReference type="SMART" id="SM00066">
    <property type="entry name" value="GAL4"/>
    <property type="match status" value="1"/>
</dbReference>
<feature type="compositionally biased region" description="Polar residues" evidence="7">
    <location>
        <begin position="728"/>
        <end position="745"/>
    </location>
</feature>
<evidence type="ECO:0000256" key="5">
    <source>
        <dbReference type="ARBA" id="ARBA00023163"/>
    </source>
</evidence>
<evidence type="ECO:0000256" key="4">
    <source>
        <dbReference type="ARBA" id="ARBA00023125"/>
    </source>
</evidence>
<dbReference type="CDD" id="cd00067">
    <property type="entry name" value="GAL4"/>
    <property type="match status" value="1"/>
</dbReference>
<dbReference type="SUPFAM" id="SSF57701">
    <property type="entry name" value="Zn2/Cys6 DNA-binding domain"/>
    <property type="match status" value="1"/>
</dbReference>
<evidence type="ECO:0000256" key="6">
    <source>
        <dbReference type="ARBA" id="ARBA00023242"/>
    </source>
</evidence>
<protein>
    <recommendedName>
        <fullName evidence="8">Zn(2)-C6 fungal-type domain-containing protein</fullName>
    </recommendedName>
</protein>
<dbReference type="Proteomes" id="UP000184300">
    <property type="component" value="Unassembled WGS sequence"/>
</dbReference>
<evidence type="ECO:0000256" key="7">
    <source>
        <dbReference type="SAM" id="MobiDB-lite"/>
    </source>
</evidence>
<dbReference type="VEuPathDB" id="FungiDB:ASPGLDRAFT_37451"/>
<dbReference type="GO" id="GO:0005634">
    <property type="term" value="C:nucleus"/>
    <property type="evidence" value="ECO:0007669"/>
    <property type="project" value="UniProtKB-SubCell"/>
</dbReference>
<dbReference type="STRING" id="1160497.A0A1L9VE11"/>
<dbReference type="GO" id="GO:0000981">
    <property type="term" value="F:DNA-binding transcription factor activity, RNA polymerase II-specific"/>
    <property type="evidence" value="ECO:0007669"/>
    <property type="project" value="InterPro"/>
</dbReference>
<feature type="domain" description="Zn(2)-C6 fungal-type" evidence="8">
    <location>
        <begin position="56"/>
        <end position="86"/>
    </location>
</feature>
<feature type="compositionally biased region" description="Polar residues" evidence="7">
    <location>
        <begin position="781"/>
        <end position="791"/>
    </location>
</feature>
<dbReference type="GeneID" id="34461081"/>
<dbReference type="Gene3D" id="4.10.240.10">
    <property type="entry name" value="Zn(2)-C6 fungal-type DNA-binding domain"/>
    <property type="match status" value="1"/>
</dbReference>
<feature type="compositionally biased region" description="Polar residues" evidence="7">
    <location>
        <begin position="756"/>
        <end position="767"/>
    </location>
</feature>
<keyword evidence="3" id="KW-0805">Transcription regulation</keyword>
<feature type="compositionally biased region" description="Polar residues" evidence="7">
    <location>
        <begin position="123"/>
        <end position="133"/>
    </location>
</feature>
<dbReference type="InterPro" id="IPR001138">
    <property type="entry name" value="Zn2Cys6_DnaBD"/>
</dbReference>
<dbReference type="PROSITE" id="PS00463">
    <property type="entry name" value="ZN2_CY6_FUNGAL_1"/>
    <property type="match status" value="1"/>
</dbReference>
<evidence type="ECO:0000259" key="8">
    <source>
        <dbReference type="PROSITE" id="PS50048"/>
    </source>
</evidence>
<evidence type="ECO:0000256" key="1">
    <source>
        <dbReference type="ARBA" id="ARBA00004123"/>
    </source>
</evidence>
<gene>
    <name evidence="9" type="ORF">ASPGLDRAFT_37451</name>
</gene>
<dbReference type="Pfam" id="PF00172">
    <property type="entry name" value="Zn_clus"/>
    <property type="match status" value="1"/>
</dbReference>
<dbReference type="InterPro" id="IPR036864">
    <property type="entry name" value="Zn2-C6_fun-type_DNA-bd_sf"/>
</dbReference>
<keyword evidence="4" id="KW-0238">DNA-binding</keyword>
<comment type="subcellular location">
    <subcellularLocation>
        <location evidence="1">Nucleus</location>
    </subcellularLocation>
</comment>
<dbReference type="PANTHER" id="PTHR47338:SF10">
    <property type="entry name" value="TRANSCRIPTION FACTOR DOMAIN-CONTAINING PROTEIN-RELATED"/>
    <property type="match status" value="1"/>
</dbReference>